<reference evidence="1 2" key="1">
    <citation type="submission" date="2017-10" db="EMBL/GenBank/DDBJ databases">
        <title>Sphingobium yanoikuyae S72.</title>
        <authorList>
            <person name="Sanchez E."/>
            <person name="Bustos P."/>
            <person name="Mendoza P."/>
            <person name="Guo X."/>
            <person name="Mendoza A."/>
        </authorList>
    </citation>
    <scope>NUCLEOTIDE SEQUENCE [LARGE SCALE GENOMIC DNA]</scope>
    <source>
        <strain evidence="1 2">S72</strain>
    </source>
</reference>
<dbReference type="Proteomes" id="UP000219422">
    <property type="component" value="Chromosome"/>
</dbReference>
<evidence type="ECO:0000313" key="1">
    <source>
        <dbReference type="EMBL" id="ATI79114.1"/>
    </source>
</evidence>
<evidence type="ECO:0000313" key="2">
    <source>
        <dbReference type="Proteomes" id="UP000219422"/>
    </source>
</evidence>
<sequence length="132" mass="14804">MAHNRKLVIGCVALTMARVRPAKAVASAANRVRDELEQEIIQSGYLANAPFSWIGLIIRQGLINEEKPHFGRINPKDGDLPVAIEIDVHQLLRVPEDDMVRVFRKATLAALIHAGEKYNLPIGRFRELLDMT</sequence>
<organism evidence="1 2">
    <name type="scientific">Sphingobium yanoikuyae</name>
    <name type="common">Sphingomonas yanoikuyae</name>
    <dbReference type="NCBI Taxonomy" id="13690"/>
    <lineage>
        <taxon>Bacteria</taxon>
        <taxon>Pseudomonadati</taxon>
        <taxon>Pseudomonadota</taxon>
        <taxon>Alphaproteobacteria</taxon>
        <taxon>Sphingomonadales</taxon>
        <taxon>Sphingomonadaceae</taxon>
        <taxon>Sphingobium</taxon>
    </lineage>
</organism>
<accession>A0A291MVE8</accession>
<dbReference type="RefSeq" id="WP_097382555.1">
    <property type="nucleotide sequence ID" value="NZ_CP023741.1"/>
</dbReference>
<gene>
    <name evidence="1" type="ORF">A6768_03200</name>
</gene>
<name>A0A291MVE8_SPHYA</name>
<dbReference type="EMBL" id="CP023741">
    <property type="protein sequence ID" value="ATI79114.1"/>
    <property type="molecule type" value="Genomic_DNA"/>
</dbReference>
<protein>
    <submittedName>
        <fullName evidence="1">Uncharacterized protein</fullName>
    </submittedName>
</protein>
<dbReference type="KEGG" id="sya:A6768_03200"/>
<proteinExistence type="predicted"/>
<dbReference type="Pfam" id="PF15568">
    <property type="entry name" value="Imm39"/>
    <property type="match status" value="1"/>
</dbReference>
<dbReference type="GeneID" id="57775841"/>
<dbReference type="AlphaFoldDB" id="A0A291MVE8"/>
<dbReference type="InterPro" id="IPR029081">
    <property type="entry name" value="Imm39"/>
</dbReference>